<dbReference type="EMBL" id="FPLD01000056">
    <property type="protein sequence ID" value="SGY98278.1"/>
    <property type="molecule type" value="Genomic_DNA"/>
</dbReference>
<dbReference type="PANTHER" id="PTHR34501:SF9">
    <property type="entry name" value="MAJOR OUTER MEMBRANE PROTEIN P.IA"/>
    <property type="match status" value="1"/>
</dbReference>
<evidence type="ECO:0000313" key="8">
    <source>
        <dbReference type="EMBL" id="SGY98278.1"/>
    </source>
</evidence>
<accession>A0A090KCM7</accession>
<keyword evidence="2" id="KW-0472">Membrane</keyword>
<dbReference type="GO" id="GO:0015288">
    <property type="term" value="F:porin activity"/>
    <property type="evidence" value="ECO:0007669"/>
    <property type="project" value="UniProtKB-KW"/>
</dbReference>
<dbReference type="SUPFAM" id="SSF56935">
    <property type="entry name" value="Porins"/>
    <property type="match status" value="1"/>
</dbReference>
<keyword evidence="2" id="KW-1134">Transmembrane beta strand</keyword>
<keyword evidence="5" id="KW-0406">Ion transport</keyword>
<gene>
    <name evidence="8" type="ORF">NVI5450_2047</name>
</gene>
<evidence type="ECO:0000256" key="2">
    <source>
        <dbReference type="ARBA" id="ARBA00022452"/>
    </source>
</evidence>
<dbReference type="RefSeq" id="WP_045111708.1">
    <property type="nucleotide sequence ID" value="NZ_CAWRBC010000163.1"/>
</dbReference>
<dbReference type="KEGG" id="mvs:MVIS_3718"/>
<keyword evidence="6" id="KW-0626">Porin</keyword>
<name>A0A090KCM7_9GAMM</name>
<proteinExistence type="predicted"/>
<dbReference type="HOGENOM" id="CLU_764936_0_0_6"/>
<evidence type="ECO:0000256" key="6">
    <source>
        <dbReference type="ARBA" id="ARBA00023114"/>
    </source>
</evidence>
<evidence type="ECO:0000313" key="9">
    <source>
        <dbReference type="Proteomes" id="UP000183794"/>
    </source>
</evidence>
<keyword evidence="7" id="KW-0998">Cell outer membrane</keyword>
<dbReference type="PATRIC" id="fig|80854.5.peg.3936"/>
<keyword evidence="4" id="KW-0732">Signal</keyword>
<dbReference type="Proteomes" id="UP000183794">
    <property type="component" value="Unassembled WGS sequence"/>
</dbReference>
<keyword evidence="3" id="KW-0812">Transmembrane</keyword>
<organism evidence="8 9">
    <name type="scientific">Moritella viscosa</name>
    <dbReference type="NCBI Taxonomy" id="80854"/>
    <lineage>
        <taxon>Bacteria</taxon>
        <taxon>Pseudomonadati</taxon>
        <taxon>Pseudomonadota</taxon>
        <taxon>Gammaproteobacteria</taxon>
        <taxon>Alteromonadales</taxon>
        <taxon>Moritellaceae</taxon>
        <taxon>Moritella</taxon>
    </lineage>
</organism>
<evidence type="ECO:0000256" key="1">
    <source>
        <dbReference type="ARBA" id="ARBA00022448"/>
    </source>
</evidence>
<evidence type="ECO:0000256" key="7">
    <source>
        <dbReference type="ARBA" id="ARBA00023237"/>
    </source>
</evidence>
<evidence type="ECO:0000256" key="5">
    <source>
        <dbReference type="ARBA" id="ARBA00023065"/>
    </source>
</evidence>
<dbReference type="InterPro" id="IPR050298">
    <property type="entry name" value="Gram-neg_bact_OMP"/>
</dbReference>
<dbReference type="AlphaFoldDB" id="A0A090KCM7"/>
<dbReference type="GO" id="GO:0006811">
    <property type="term" value="P:monoatomic ion transport"/>
    <property type="evidence" value="ECO:0007669"/>
    <property type="project" value="UniProtKB-KW"/>
</dbReference>
<protein>
    <submittedName>
        <fullName evidence="8">Uncharacterized protein</fullName>
    </submittedName>
</protein>
<dbReference type="PANTHER" id="PTHR34501">
    <property type="entry name" value="PROTEIN YDDL-RELATED"/>
    <property type="match status" value="1"/>
</dbReference>
<keyword evidence="1" id="KW-0813">Transport</keyword>
<sequence length="359" mass="40222">MLKKTALAIALSSLFVGTAAQAVTVYQADNGDKVEVYGEVGVGGHFGANYESGEFYRDKNFIDDSFATFGVKGTKEDVYYRLELDYQRENWKYGSGDMVLAIDKLFLGYKLDKHNSIEVGLTDTAFDDYDKYGDFTFDTTVETGEAGDQGSTLKYEGRFDTIRLGVSYSYESESSSGSALGDIVNGYVGYFGKQLSAVVGMEMRAGSDSESKYGEQILYGFGMRYNVNEKLALGVNAFFEQEDIAKVKAASHKDPSNSENNTYVYSEYTKLENKGGLISARYKLADKWELTGSYNYEEYESWDIHSTNHTGTKTPEWGTERVWQTVGVNYKPFRSVVFSFEKNFGESAQSAYAYARVYF</sequence>
<dbReference type="GO" id="GO:0046930">
    <property type="term" value="C:pore complex"/>
    <property type="evidence" value="ECO:0007669"/>
    <property type="project" value="UniProtKB-KW"/>
</dbReference>
<dbReference type="OrthoDB" id="6211646at2"/>
<reference evidence="8 9" key="1">
    <citation type="submission" date="2016-11" db="EMBL/GenBank/DDBJ databases">
        <authorList>
            <person name="Jaros S."/>
            <person name="Januszkiewicz K."/>
            <person name="Wedrychowicz H."/>
        </authorList>
    </citation>
    <scope>NUCLEOTIDE SEQUENCE [LARGE SCALE GENOMIC DNA]</scope>
    <source>
        <strain evidence="8">NVI 5450</strain>
    </source>
</reference>
<evidence type="ECO:0000256" key="4">
    <source>
        <dbReference type="ARBA" id="ARBA00022729"/>
    </source>
</evidence>
<evidence type="ECO:0000256" key="3">
    <source>
        <dbReference type="ARBA" id="ARBA00022692"/>
    </source>
</evidence>
<dbReference type="STRING" id="80854.MVIS_3718"/>